<dbReference type="Pfam" id="PF08538">
    <property type="entry name" value="DUF1749"/>
    <property type="match status" value="2"/>
</dbReference>
<dbReference type="InterPro" id="IPR029058">
    <property type="entry name" value="AB_hydrolase_fold"/>
</dbReference>
<dbReference type="PANTHER" id="PTHR31591">
    <property type="entry name" value="UPF0613 PROTEIN PB24D3.06C"/>
    <property type="match status" value="1"/>
</dbReference>
<keyword evidence="2" id="KW-1185">Reference proteome</keyword>
<gene>
    <name evidence="1" type="ORF">TCON_1471</name>
</gene>
<dbReference type="Proteomes" id="UP001516464">
    <property type="component" value="Unassembled WGS sequence"/>
</dbReference>
<sequence length="249" mass="29426">MDQQFPGKLVIYDINKIMFMNNCDTNIVILFVSGMGNNIFNPVYSMEIYKFCNDHKITFVQPQLRSYPHYGLYTLDDDIDDLMKVINYLGPRKYIFIGHSTGCQDIIYLSRIYQPILCILQGPVSDREYEEKKGCLFKKIPDENIFFYRNQPMIKQRYRDLYTIYGKDDIFSSDLPDSFYEKLNINKTKIYFVLSENDEYTFETDVLKYKFGLVKNSEVRVISGATHDLSNHESEFMNIIKEILQPIIK</sequence>
<dbReference type="PANTHER" id="PTHR31591:SF1">
    <property type="entry name" value="UPF0613 PROTEIN PB24D3.06C"/>
    <property type="match status" value="1"/>
</dbReference>
<organism evidence="1 2">
    <name type="scientific">Astathelohania contejeani</name>
    <dbReference type="NCBI Taxonomy" id="164912"/>
    <lineage>
        <taxon>Eukaryota</taxon>
        <taxon>Fungi</taxon>
        <taxon>Fungi incertae sedis</taxon>
        <taxon>Microsporidia</taxon>
        <taxon>Astathelohaniidae</taxon>
        <taxon>Astathelohania</taxon>
    </lineage>
</organism>
<dbReference type="InterPro" id="IPR013744">
    <property type="entry name" value="SidJ"/>
</dbReference>
<evidence type="ECO:0000313" key="1">
    <source>
        <dbReference type="EMBL" id="KAF7683318.1"/>
    </source>
</evidence>
<comment type="caution">
    <text evidence="1">The sequence shown here is derived from an EMBL/GenBank/DDBJ whole genome shotgun (WGS) entry which is preliminary data.</text>
</comment>
<protein>
    <submittedName>
        <fullName evidence="1">UPF0613 protein PB24D3.06c</fullName>
    </submittedName>
</protein>
<name>A0ABQ7HYS6_9MICR</name>
<dbReference type="SUPFAM" id="SSF53474">
    <property type="entry name" value="alpha/beta-Hydrolases"/>
    <property type="match status" value="1"/>
</dbReference>
<proteinExistence type="predicted"/>
<dbReference type="Gene3D" id="3.40.50.1820">
    <property type="entry name" value="alpha/beta hydrolase"/>
    <property type="match status" value="1"/>
</dbReference>
<evidence type="ECO:0000313" key="2">
    <source>
        <dbReference type="Proteomes" id="UP001516464"/>
    </source>
</evidence>
<dbReference type="EMBL" id="SBIQ01000099">
    <property type="protein sequence ID" value="KAF7683318.1"/>
    <property type="molecule type" value="Genomic_DNA"/>
</dbReference>
<accession>A0ABQ7HYS6</accession>
<reference evidence="1 2" key="1">
    <citation type="submission" date="2019-01" db="EMBL/GenBank/DDBJ databases">
        <title>Genomes sequencing and comparative genomics of infectious freshwater microsporidia, Cucumispora dikerogammari and Thelohania contejeani.</title>
        <authorList>
            <person name="Cormier A."/>
            <person name="Giraud I."/>
            <person name="Wattier R."/>
            <person name="Teixeira M."/>
            <person name="Grandjean F."/>
            <person name="Rigaud T."/>
            <person name="Cordaux R."/>
        </authorList>
    </citation>
    <scope>NUCLEOTIDE SEQUENCE [LARGE SCALE GENOMIC DNA]</scope>
    <source>
        <strain evidence="1">T1</strain>
        <tissue evidence="1">Spores</tissue>
    </source>
</reference>